<reference evidence="3 4" key="1">
    <citation type="journal article" date="2015" name="Stand. Genomic Sci.">
        <title>Genomic Encyclopedia of Bacterial and Archaeal Type Strains, Phase III: the genomes of soil and plant-associated and newly described type strains.</title>
        <authorList>
            <person name="Whitman W.B."/>
            <person name="Woyke T."/>
            <person name="Klenk H.P."/>
            <person name="Zhou Y."/>
            <person name="Lilburn T.G."/>
            <person name="Beck B.J."/>
            <person name="De Vos P."/>
            <person name="Vandamme P."/>
            <person name="Eisen J.A."/>
            <person name="Garrity G."/>
            <person name="Hugenholtz P."/>
            <person name="Kyrpides N.C."/>
        </authorList>
    </citation>
    <scope>NUCLEOTIDE SEQUENCE [LARGE SCALE GENOMIC DNA]</scope>
    <source>
        <strain evidence="3 4">CGMCC 1.10821</strain>
    </source>
</reference>
<dbReference type="InterPro" id="IPR006626">
    <property type="entry name" value="PbH1"/>
</dbReference>
<comment type="caution">
    <text evidence="3">The sequence shown here is derived from an EMBL/GenBank/DDBJ whole genome shotgun (WGS) entry which is preliminary data.</text>
</comment>
<keyword evidence="4" id="KW-1185">Reference proteome</keyword>
<name>A0A562LF01_9GAMM</name>
<feature type="chain" id="PRO_5022068491" evidence="1">
    <location>
        <begin position="23"/>
        <end position="405"/>
    </location>
</feature>
<keyword evidence="1" id="KW-0732">Signal</keyword>
<feature type="signal peptide" evidence="1">
    <location>
        <begin position="1"/>
        <end position="22"/>
    </location>
</feature>
<accession>A0A562LF01</accession>
<evidence type="ECO:0000256" key="1">
    <source>
        <dbReference type="SAM" id="SignalP"/>
    </source>
</evidence>
<protein>
    <submittedName>
        <fullName evidence="3">Parallel beta-helix repeat protein</fullName>
    </submittedName>
</protein>
<dbReference type="InterPro" id="IPR012334">
    <property type="entry name" value="Pectin_lyas_fold"/>
</dbReference>
<dbReference type="PROSITE" id="PS51257">
    <property type="entry name" value="PROKAR_LIPOPROTEIN"/>
    <property type="match status" value="1"/>
</dbReference>
<dbReference type="RefSeq" id="WP_144897991.1">
    <property type="nucleotide sequence ID" value="NZ_VLKN01000001.1"/>
</dbReference>
<dbReference type="SMART" id="SM00710">
    <property type="entry name" value="PbH1"/>
    <property type="match status" value="8"/>
</dbReference>
<dbReference type="InterPro" id="IPR011050">
    <property type="entry name" value="Pectin_lyase_fold/virulence"/>
</dbReference>
<proteinExistence type="predicted"/>
<evidence type="ECO:0000313" key="3">
    <source>
        <dbReference type="EMBL" id="TWI06194.1"/>
    </source>
</evidence>
<dbReference type="NCBIfam" id="TIGR03805">
    <property type="entry name" value="beta_helix_1"/>
    <property type="match status" value="1"/>
</dbReference>
<dbReference type="AlphaFoldDB" id="A0A562LF01"/>
<gene>
    <name evidence="3" type="ORF">IP90_00459</name>
</gene>
<evidence type="ECO:0000313" key="4">
    <source>
        <dbReference type="Proteomes" id="UP000315167"/>
    </source>
</evidence>
<dbReference type="EMBL" id="VLKN01000001">
    <property type="protein sequence ID" value="TWI06194.1"/>
    <property type="molecule type" value="Genomic_DNA"/>
</dbReference>
<dbReference type="Pfam" id="PF13229">
    <property type="entry name" value="Beta_helix"/>
    <property type="match status" value="1"/>
</dbReference>
<dbReference type="Gene3D" id="2.160.20.10">
    <property type="entry name" value="Single-stranded right-handed beta-helix, Pectin lyase-like"/>
    <property type="match status" value="1"/>
</dbReference>
<dbReference type="SUPFAM" id="SSF51126">
    <property type="entry name" value="Pectin lyase-like"/>
    <property type="match status" value="1"/>
</dbReference>
<dbReference type="InterPro" id="IPR022442">
    <property type="entry name" value="SO_2930-like_dom"/>
</dbReference>
<feature type="domain" description="Right handed beta helix" evidence="2">
    <location>
        <begin position="82"/>
        <end position="219"/>
    </location>
</feature>
<evidence type="ECO:0000259" key="2">
    <source>
        <dbReference type="Pfam" id="PF13229"/>
    </source>
</evidence>
<dbReference type="Proteomes" id="UP000315167">
    <property type="component" value="Unassembled WGS sequence"/>
</dbReference>
<dbReference type="InterPro" id="IPR039448">
    <property type="entry name" value="Beta_helix"/>
</dbReference>
<organism evidence="3 4">
    <name type="scientific">Luteimonas cucumeris</name>
    <dbReference type="NCBI Taxonomy" id="985012"/>
    <lineage>
        <taxon>Bacteria</taxon>
        <taxon>Pseudomonadati</taxon>
        <taxon>Pseudomonadota</taxon>
        <taxon>Gammaproteobacteria</taxon>
        <taxon>Lysobacterales</taxon>
        <taxon>Lysobacteraceae</taxon>
        <taxon>Luteimonas</taxon>
    </lineage>
</organism>
<dbReference type="OrthoDB" id="338827at2"/>
<sequence length="405" mass="43021">MTRITLLAAIVVATLLAGCERAAPTAAAPAADTQFQKTLQERLLDAKPGDVIEIPAGHYAFDRSLSLRVDGVTIRGAGMDKTVLSFKGQKSGAEGLIVNASDFTLENLAIEDSKGDGVKVNEGENIVIRGVRVEWTNGPDTDNGGYGLYPVQTRNVLIEDSVVIGASDAGIYVGQSQNIVVRRNRAERNVAGIEIENCIGADVHDNVATENTGGILVFNMPDLPQPGHTTRVFKNRIVKNNTSNFGRKGTAVAAVPAGSGVVIMSNDKVEIFDNEIADNQTANILIASHYSAGYDSMYKPSAAFDPYPEEIHVHGNRLSGGGDSPDGLDLKALKVAMFGLNGRIPDVMWDGYYNPKRAQGPQICLSDVSGVVNADGPNNNASPNTDMAPFKCTLDRLPAVTLTKA</sequence>